<evidence type="ECO:0000313" key="3">
    <source>
        <dbReference type="EMBL" id="CAH0563430.1"/>
    </source>
</evidence>
<dbReference type="OrthoDB" id="2145765at2759"/>
<keyword evidence="4" id="KW-1185">Reference proteome</keyword>
<dbReference type="PANTHER" id="PTHR21533:SF19">
    <property type="entry name" value="LEUCINE-RICH PROTEIN"/>
    <property type="match status" value="1"/>
</dbReference>
<dbReference type="Proteomes" id="UP001154078">
    <property type="component" value="Chromosome 9"/>
</dbReference>
<evidence type="ECO:0000256" key="1">
    <source>
        <dbReference type="SAM" id="Coils"/>
    </source>
</evidence>
<dbReference type="PANTHER" id="PTHR21533">
    <property type="entry name" value="LEUCINE-RICH PROTEIN"/>
    <property type="match status" value="1"/>
</dbReference>
<dbReference type="EMBL" id="OV121140">
    <property type="protein sequence ID" value="CAH0563430.1"/>
    <property type="molecule type" value="Genomic_DNA"/>
</dbReference>
<proteinExistence type="predicted"/>
<dbReference type="Pfam" id="PF14645">
    <property type="entry name" value="Chibby"/>
    <property type="match status" value="1"/>
</dbReference>
<evidence type="ECO:0000256" key="2">
    <source>
        <dbReference type="SAM" id="MobiDB-lite"/>
    </source>
</evidence>
<name>A0A9P0BDL3_BRAAE</name>
<dbReference type="AlphaFoldDB" id="A0A9P0BDL3"/>
<protein>
    <recommendedName>
        <fullName evidence="5">Chibby</fullName>
    </recommendedName>
</protein>
<reference evidence="3" key="1">
    <citation type="submission" date="2021-12" db="EMBL/GenBank/DDBJ databases">
        <authorList>
            <person name="King R."/>
        </authorList>
    </citation>
    <scope>NUCLEOTIDE SEQUENCE</scope>
</reference>
<accession>A0A9P0BDL3</accession>
<feature type="coiled-coil region" evidence="1">
    <location>
        <begin position="67"/>
        <end position="115"/>
    </location>
</feature>
<evidence type="ECO:0008006" key="5">
    <source>
        <dbReference type="Google" id="ProtNLM"/>
    </source>
</evidence>
<feature type="region of interest" description="Disordered" evidence="2">
    <location>
        <begin position="1"/>
        <end position="20"/>
    </location>
</feature>
<evidence type="ECO:0000313" key="4">
    <source>
        <dbReference type="Proteomes" id="UP001154078"/>
    </source>
</evidence>
<dbReference type="InterPro" id="IPR028118">
    <property type="entry name" value="Chibby_fam"/>
</dbReference>
<keyword evidence="1" id="KW-0175">Coiled coil</keyword>
<sequence>MPLFGSKFSPKKAPIRKGNNAISTENLDELVLDRRSVKLNLDNNKLVFENGEWYPESGENGLNYKTNQKLRKQMQELSEENNLLRVKYEMILNMLTQTTAESHIQEREIEKLKKLVRQK</sequence>
<dbReference type="CDD" id="cd07429">
    <property type="entry name" value="Cby_like"/>
    <property type="match status" value="1"/>
</dbReference>
<organism evidence="3 4">
    <name type="scientific">Brassicogethes aeneus</name>
    <name type="common">Rape pollen beetle</name>
    <name type="synonym">Meligethes aeneus</name>
    <dbReference type="NCBI Taxonomy" id="1431903"/>
    <lineage>
        <taxon>Eukaryota</taxon>
        <taxon>Metazoa</taxon>
        <taxon>Ecdysozoa</taxon>
        <taxon>Arthropoda</taxon>
        <taxon>Hexapoda</taxon>
        <taxon>Insecta</taxon>
        <taxon>Pterygota</taxon>
        <taxon>Neoptera</taxon>
        <taxon>Endopterygota</taxon>
        <taxon>Coleoptera</taxon>
        <taxon>Polyphaga</taxon>
        <taxon>Cucujiformia</taxon>
        <taxon>Nitidulidae</taxon>
        <taxon>Meligethinae</taxon>
        <taxon>Brassicogethes</taxon>
    </lineage>
</organism>
<gene>
    <name evidence="3" type="ORF">MELIAE_LOCUS12256</name>
</gene>